<dbReference type="EMBL" id="CATNWA010010745">
    <property type="protein sequence ID" value="CAI9560525.1"/>
    <property type="molecule type" value="Genomic_DNA"/>
</dbReference>
<comment type="caution">
    <text evidence="1">The sequence shown here is derived from an EMBL/GenBank/DDBJ whole genome shotgun (WGS) entry which is preliminary data.</text>
</comment>
<evidence type="ECO:0000313" key="2">
    <source>
        <dbReference type="Proteomes" id="UP001162483"/>
    </source>
</evidence>
<dbReference type="Proteomes" id="UP001162483">
    <property type="component" value="Unassembled WGS sequence"/>
</dbReference>
<name>A0ABN9CK61_9NEOB</name>
<reference evidence="1" key="1">
    <citation type="submission" date="2023-05" db="EMBL/GenBank/DDBJ databases">
        <authorList>
            <person name="Stuckert A."/>
        </authorList>
    </citation>
    <scope>NUCLEOTIDE SEQUENCE</scope>
</reference>
<proteinExistence type="predicted"/>
<evidence type="ECO:0000313" key="1">
    <source>
        <dbReference type="EMBL" id="CAI9560525.1"/>
    </source>
</evidence>
<feature type="non-terminal residue" evidence="1">
    <location>
        <position position="38"/>
    </location>
</feature>
<keyword evidence="2" id="KW-1185">Reference proteome</keyword>
<gene>
    <name evidence="1" type="ORF">SPARVUS_LOCUS5270142</name>
</gene>
<protein>
    <submittedName>
        <fullName evidence="1">Uncharacterized protein</fullName>
    </submittedName>
</protein>
<accession>A0ABN9CK61</accession>
<sequence>MTVYIVSTDHCFSVTGSHKVSVCSRQSNAISQSCYNSL</sequence>
<organism evidence="1 2">
    <name type="scientific">Staurois parvus</name>
    <dbReference type="NCBI Taxonomy" id="386267"/>
    <lineage>
        <taxon>Eukaryota</taxon>
        <taxon>Metazoa</taxon>
        <taxon>Chordata</taxon>
        <taxon>Craniata</taxon>
        <taxon>Vertebrata</taxon>
        <taxon>Euteleostomi</taxon>
        <taxon>Amphibia</taxon>
        <taxon>Batrachia</taxon>
        <taxon>Anura</taxon>
        <taxon>Neobatrachia</taxon>
        <taxon>Ranoidea</taxon>
        <taxon>Ranidae</taxon>
        <taxon>Staurois</taxon>
    </lineage>
</organism>